<keyword evidence="2" id="KW-0472">Membrane</keyword>
<evidence type="ECO:0000256" key="2">
    <source>
        <dbReference type="SAM" id="Phobius"/>
    </source>
</evidence>
<reference evidence="3 4" key="1">
    <citation type="submission" date="2019-11" db="EMBL/GenBank/DDBJ databases">
        <title>Draft genome sequence of 12 host-associated Lactobacillus reuteri rodent strains.</title>
        <authorList>
            <person name="Zhang S."/>
            <person name="Ozcam M."/>
            <person name="Van Pijkeren J.P."/>
        </authorList>
    </citation>
    <scope>NUCLEOTIDE SEQUENCE [LARGE SCALE GENOMIC DNA]</scope>
    <source>
        <strain evidence="3 4">CR</strain>
    </source>
</reference>
<evidence type="ECO:0000256" key="1">
    <source>
        <dbReference type="ARBA" id="ARBA00022597"/>
    </source>
</evidence>
<dbReference type="GO" id="GO:0006814">
    <property type="term" value="P:sodium ion transport"/>
    <property type="evidence" value="ECO:0007669"/>
    <property type="project" value="InterPro"/>
</dbReference>
<dbReference type="Pfam" id="PF13347">
    <property type="entry name" value="MFS_2"/>
    <property type="match status" value="1"/>
</dbReference>
<dbReference type="CDD" id="cd17332">
    <property type="entry name" value="MFS_MelB_like"/>
    <property type="match status" value="1"/>
</dbReference>
<dbReference type="GO" id="GO:0005886">
    <property type="term" value="C:plasma membrane"/>
    <property type="evidence" value="ECO:0007669"/>
    <property type="project" value="TreeGrafter"/>
</dbReference>
<feature type="transmembrane region" description="Helical" evidence="2">
    <location>
        <begin position="124"/>
        <end position="146"/>
    </location>
</feature>
<accession>A0A7X2KJG9</accession>
<dbReference type="AlphaFoldDB" id="A0A7X2KJG9"/>
<keyword evidence="2" id="KW-0812">Transmembrane</keyword>
<dbReference type="GO" id="GO:0008643">
    <property type="term" value="P:carbohydrate transport"/>
    <property type="evidence" value="ECO:0007669"/>
    <property type="project" value="InterPro"/>
</dbReference>
<feature type="transmembrane region" description="Helical" evidence="2">
    <location>
        <begin position="152"/>
        <end position="169"/>
    </location>
</feature>
<feature type="transmembrane region" description="Helical" evidence="2">
    <location>
        <begin position="346"/>
        <end position="364"/>
    </location>
</feature>
<feature type="transmembrane region" description="Helical" evidence="2">
    <location>
        <begin position="230"/>
        <end position="250"/>
    </location>
</feature>
<dbReference type="InterPro" id="IPR001927">
    <property type="entry name" value="Na/Gal_symport"/>
</dbReference>
<dbReference type="EMBL" id="WJMX01000005">
    <property type="protein sequence ID" value="MRH80072.1"/>
    <property type="molecule type" value="Genomic_DNA"/>
</dbReference>
<feature type="transmembrane region" description="Helical" evidence="2">
    <location>
        <begin position="271"/>
        <end position="293"/>
    </location>
</feature>
<protein>
    <submittedName>
        <fullName evidence="3">MFS transporter</fullName>
    </submittedName>
</protein>
<dbReference type="SUPFAM" id="SSF103473">
    <property type="entry name" value="MFS general substrate transporter"/>
    <property type="match status" value="1"/>
</dbReference>
<dbReference type="PANTHER" id="PTHR11328">
    <property type="entry name" value="MAJOR FACILITATOR SUPERFAMILY DOMAIN-CONTAINING PROTEIN"/>
    <property type="match status" value="1"/>
</dbReference>
<feature type="transmembrane region" description="Helical" evidence="2">
    <location>
        <begin position="426"/>
        <end position="444"/>
    </location>
</feature>
<gene>
    <name evidence="3" type="ORF">GIX77_04640</name>
</gene>
<dbReference type="InterPro" id="IPR036259">
    <property type="entry name" value="MFS_trans_sf"/>
</dbReference>
<dbReference type="GO" id="GO:0015293">
    <property type="term" value="F:symporter activity"/>
    <property type="evidence" value="ECO:0007669"/>
    <property type="project" value="InterPro"/>
</dbReference>
<feature type="transmembrane region" description="Helical" evidence="2">
    <location>
        <begin position="75"/>
        <end position="94"/>
    </location>
</feature>
<organism evidence="3 4">
    <name type="scientific">Limosilactobacillus reuteri</name>
    <name type="common">Lactobacillus reuteri</name>
    <dbReference type="NCBI Taxonomy" id="1598"/>
    <lineage>
        <taxon>Bacteria</taxon>
        <taxon>Bacillati</taxon>
        <taxon>Bacillota</taxon>
        <taxon>Bacilli</taxon>
        <taxon>Lactobacillales</taxon>
        <taxon>Lactobacillaceae</taxon>
        <taxon>Limosilactobacillus</taxon>
    </lineage>
</organism>
<sequence>MFTCVFCSWILREVIPLDTTSAKTPNDTSSVGEKTVTKTDNFNKQIPTHQKIFYGFGDFGNGFMFDLGQAYLTKFWIDAAGIGAGAVAGIFAFTKIFDAFMDPIAGSFVDGRKNIGKRGKFRPVMMVSAIILGIMTVITFTMPMGLSTTQKIIYAYAVYMIWGVVYSFTNDPYGSLASVMSRNPQDRSFMATTRQVGSVGAQFIAGVAFIPLMEMVGGGMSSKDQLHGYFVAAAVFAVIGVAMFAVCYFGTKENVKVHRDKNAKREGFKDYVKVVFTNGPLGALILMTLFTISAMNTNNQMMVFYAQYNLGNIGLQPVINAVMMGCSIVGVFMIPALTKKFGQKRTAMWSFVVGAVANILNFFLPTNVITFIVLVTIGYTALAIPNGITWAMVSNAIDYGEWHTGMRKEGITYAAFNFSRKIAQSLAALVSAGVLAVTGYVANAHQSARTLQGIKAAMTLYPGFCLIMAAVIIGFLYKISDKKFKQIATDLDNGKWEHGVIGDEDVKTDK</sequence>
<feature type="transmembrane region" description="Helical" evidence="2">
    <location>
        <begin position="370"/>
        <end position="393"/>
    </location>
</feature>
<keyword evidence="2" id="KW-1133">Transmembrane helix</keyword>
<keyword evidence="1" id="KW-0762">Sugar transport</keyword>
<dbReference type="PANTHER" id="PTHR11328:SF24">
    <property type="entry name" value="MAJOR FACILITATOR SUPERFAMILY (MFS) PROFILE DOMAIN-CONTAINING PROTEIN"/>
    <property type="match status" value="1"/>
</dbReference>
<dbReference type="InterPro" id="IPR039672">
    <property type="entry name" value="MFS_2"/>
</dbReference>
<proteinExistence type="predicted"/>
<feature type="transmembrane region" description="Helical" evidence="2">
    <location>
        <begin position="313"/>
        <end position="334"/>
    </location>
</feature>
<feature type="transmembrane region" description="Helical" evidence="2">
    <location>
        <begin position="456"/>
        <end position="477"/>
    </location>
</feature>
<evidence type="ECO:0000313" key="3">
    <source>
        <dbReference type="EMBL" id="MRH80072.1"/>
    </source>
</evidence>
<dbReference type="NCBIfam" id="TIGR00792">
    <property type="entry name" value="gph"/>
    <property type="match status" value="1"/>
</dbReference>
<comment type="caution">
    <text evidence="3">The sequence shown here is derived from an EMBL/GenBank/DDBJ whole genome shotgun (WGS) entry which is preliminary data.</text>
</comment>
<name>A0A7X2KJG9_LIMRT</name>
<evidence type="ECO:0000313" key="4">
    <source>
        <dbReference type="Proteomes" id="UP000470878"/>
    </source>
</evidence>
<dbReference type="Proteomes" id="UP000470878">
    <property type="component" value="Unassembled WGS sequence"/>
</dbReference>
<feature type="transmembrane region" description="Helical" evidence="2">
    <location>
        <begin position="189"/>
        <end position="210"/>
    </location>
</feature>
<dbReference type="Gene3D" id="1.20.1250.20">
    <property type="entry name" value="MFS general substrate transporter like domains"/>
    <property type="match status" value="2"/>
</dbReference>
<keyword evidence="1" id="KW-0813">Transport</keyword>